<dbReference type="Pfam" id="PF02743">
    <property type="entry name" value="dCache_1"/>
    <property type="match status" value="1"/>
</dbReference>
<keyword evidence="6 13" id="KW-1133">Transmembrane helix</keyword>
<name>A0ABT0MCU7_9BACL</name>
<dbReference type="InterPro" id="IPR004089">
    <property type="entry name" value="MCPsignal_dom"/>
</dbReference>
<dbReference type="InterPro" id="IPR003660">
    <property type="entry name" value="HAMP_dom"/>
</dbReference>
<dbReference type="Pfam" id="PF00015">
    <property type="entry name" value="MCPsignal"/>
    <property type="match status" value="1"/>
</dbReference>
<dbReference type="SUPFAM" id="SSF58104">
    <property type="entry name" value="Methyl-accepting chemotaxis protein (MCP) signaling domain"/>
    <property type="match status" value="1"/>
</dbReference>
<evidence type="ECO:0000313" key="16">
    <source>
        <dbReference type="EMBL" id="MCL1632682.1"/>
    </source>
</evidence>
<comment type="subcellular location">
    <subcellularLocation>
        <location evidence="1">Cell membrane</location>
        <topology evidence="1">Multi-pass membrane protein</topology>
    </subcellularLocation>
</comment>
<dbReference type="InterPro" id="IPR029151">
    <property type="entry name" value="Sensor-like_sf"/>
</dbReference>
<dbReference type="PANTHER" id="PTHR32089:SF114">
    <property type="entry name" value="METHYL-ACCEPTING CHEMOTAXIS PROTEIN MCPB"/>
    <property type="match status" value="1"/>
</dbReference>
<evidence type="ECO:0000256" key="2">
    <source>
        <dbReference type="ARBA" id="ARBA00022475"/>
    </source>
</evidence>
<dbReference type="InterPro" id="IPR033479">
    <property type="entry name" value="dCache_1"/>
</dbReference>
<evidence type="ECO:0000256" key="5">
    <source>
        <dbReference type="ARBA" id="ARBA00022692"/>
    </source>
</evidence>
<keyword evidence="8 10" id="KW-0807">Transducer</keyword>
<accession>A0ABT0MCU7</accession>
<dbReference type="SMART" id="SM00283">
    <property type="entry name" value="MA"/>
    <property type="match status" value="1"/>
</dbReference>
<dbReference type="PANTHER" id="PTHR32089">
    <property type="entry name" value="METHYL-ACCEPTING CHEMOTAXIS PROTEIN MCPB"/>
    <property type="match status" value="1"/>
</dbReference>
<keyword evidence="11" id="KW-0175">Coiled coil</keyword>
<evidence type="ECO:0000256" key="11">
    <source>
        <dbReference type="SAM" id="Coils"/>
    </source>
</evidence>
<evidence type="ECO:0000256" key="7">
    <source>
        <dbReference type="ARBA" id="ARBA00023136"/>
    </source>
</evidence>
<evidence type="ECO:0000256" key="1">
    <source>
        <dbReference type="ARBA" id="ARBA00004651"/>
    </source>
</evidence>
<keyword evidence="5 13" id="KW-0812">Transmembrane</keyword>
<dbReference type="CDD" id="cd12912">
    <property type="entry name" value="PDC2_MCP_like"/>
    <property type="match status" value="1"/>
</dbReference>
<evidence type="ECO:0000259" key="14">
    <source>
        <dbReference type="PROSITE" id="PS50111"/>
    </source>
</evidence>
<keyword evidence="7 13" id="KW-0472">Membrane</keyword>
<evidence type="ECO:0000256" key="13">
    <source>
        <dbReference type="SAM" id="Phobius"/>
    </source>
</evidence>
<sequence>MNKEKGTAKKTANTGKVRNQKSGKNGMDRIRKTLKSSDKLVRYLPVALIERRLRNKSLRKQLLIPIISMIVVVGIIGGLFSYFYGAKLTRDQLIRSSMGQLTATDQTFNTYFDDAQSVARQFTMSKSLNNVQKNSEDIQQAFQNVLSSNTKYQALTYASAEGAVVRSPIYFFPKGYDPTEEPWYRSGASGSGQSKWTDPYVDKVTSQNVVSVVQAVMDSGQIKGVLKMDLFIQSIIKQVSEAKLGDSGYTALLDSKGTYIASPKKNQIGKSIARQDFYKELRKRGKSGQFYANVNGRQELVIFQTNKTTGWTLLGFIDKSEISGKANLIVLPSIITLLVIIGVAILFTSYVLGRVTRRFKTLQTAAHRIENGDLTVHIPISSKDELAEVAKSINALASTNRKAFKQMIDVSHQITGASQTLVASAEENVASANEISATVTEIAAGASNQSQSIDESQSTMQTLLEAVGRIDARSKDVLQGAYRMTDYAKNGLDKMNHLSTQSKTSSETTQQIIHTVLRLDEHAKNVHKIIDVLDGIARRTNLLSLNASIEAAHAGEQGKGFAVVADEIRKLAQQTNHSLQEVTDMIESMNKEIQEAVAYCEQTNQTLEGQHEAVAEANKGFEEIKRTIELNVKGMQTIADAIISTNKQIEQINQGMQTIASTSEETAASTEEMSASVQEQTASMEELNKLAGDLERQAQLMQNEIKRFKI</sequence>
<evidence type="ECO:0000259" key="15">
    <source>
        <dbReference type="PROSITE" id="PS50885"/>
    </source>
</evidence>
<dbReference type="RefSeq" id="WP_249102676.1">
    <property type="nucleotide sequence ID" value="NZ_JAMAST010000019.1"/>
</dbReference>
<gene>
    <name evidence="16" type="ORF">M3N64_12210</name>
</gene>
<dbReference type="PROSITE" id="PS50111">
    <property type="entry name" value="CHEMOTAXIS_TRANSDUC_2"/>
    <property type="match status" value="1"/>
</dbReference>
<organism evidence="16 17">
    <name type="scientific">Sporolactobacillus mangiferae</name>
    <dbReference type="NCBI Taxonomy" id="2940498"/>
    <lineage>
        <taxon>Bacteria</taxon>
        <taxon>Bacillati</taxon>
        <taxon>Bacillota</taxon>
        <taxon>Bacilli</taxon>
        <taxon>Bacillales</taxon>
        <taxon>Sporolactobacillaceae</taxon>
        <taxon>Sporolactobacillus</taxon>
    </lineage>
</organism>
<comment type="similarity">
    <text evidence="9">Belongs to the methyl-accepting chemotaxis (MCP) protein family.</text>
</comment>
<dbReference type="SMART" id="SM00304">
    <property type="entry name" value="HAMP"/>
    <property type="match status" value="1"/>
</dbReference>
<evidence type="ECO:0000256" key="6">
    <source>
        <dbReference type="ARBA" id="ARBA00022989"/>
    </source>
</evidence>
<dbReference type="CDD" id="cd12913">
    <property type="entry name" value="PDC1_MCP_like"/>
    <property type="match status" value="1"/>
</dbReference>
<feature type="transmembrane region" description="Helical" evidence="13">
    <location>
        <begin position="329"/>
        <end position="352"/>
    </location>
</feature>
<dbReference type="Gene3D" id="3.30.450.20">
    <property type="entry name" value="PAS domain"/>
    <property type="match status" value="2"/>
</dbReference>
<dbReference type="PROSITE" id="PS50885">
    <property type="entry name" value="HAMP"/>
    <property type="match status" value="1"/>
</dbReference>
<evidence type="ECO:0000256" key="8">
    <source>
        <dbReference type="ARBA" id="ARBA00023224"/>
    </source>
</evidence>
<proteinExistence type="inferred from homology"/>
<evidence type="ECO:0000313" key="17">
    <source>
        <dbReference type="Proteomes" id="UP001203004"/>
    </source>
</evidence>
<evidence type="ECO:0000256" key="4">
    <source>
        <dbReference type="ARBA" id="ARBA00022500"/>
    </source>
</evidence>
<evidence type="ECO:0000256" key="9">
    <source>
        <dbReference type="ARBA" id="ARBA00029447"/>
    </source>
</evidence>
<dbReference type="CDD" id="cd06225">
    <property type="entry name" value="HAMP"/>
    <property type="match status" value="1"/>
</dbReference>
<dbReference type="Gene3D" id="1.10.287.950">
    <property type="entry name" value="Methyl-accepting chemotaxis protein"/>
    <property type="match status" value="1"/>
</dbReference>
<dbReference type="SUPFAM" id="SSF103190">
    <property type="entry name" value="Sensory domain-like"/>
    <property type="match status" value="1"/>
</dbReference>
<dbReference type="Proteomes" id="UP001203004">
    <property type="component" value="Unassembled WGS sequence"/>
</dbReference>
<evidence type="ECO:0000256" key="12">
    <source>
        <dbReference type="SAM" id="MobiDB-lite"/>
    </source>
</evidence>
<keyword evidence="2" id="KW-1003">Cell membrane</keyword>
<dbReference type="CDD" id="cd11386">
    <property type="entry name" value="MCP_signal"/>
    <property type="match status" value="1"/>
</dbReference>
<protein>
    <submittedName>
        <fullName evidence="16">Methyl-accepting chemotaxis protein</fullName>
    </submittedName>
</protein>
<feature type="region of interest" description="Disordered" evidence="12">
    <location>
        <begin position="1"/>
        <end position="31"/>
    </location>
</feature>
<dbReference type="Pfam" id="PF00672">
    <property type="entry name" value="HAMP"/>
    <property type="match status" value="1"/>
</dbReference>
<keyword evidence="17" id="KW-1185">Reference proteome</keyword>
<feature type="coiled-coil region" evidence="11">
    <location>
        <begin position="677"/>
        <end position="704"/>
    </location>
</feature>
<reference evidence="16 17" key="1">
    <citation type="submission" date="2022-05" db="EMBL/GenBank/DDBJ databases">
        <title>Sporolactobacillus sp nov CPB3-1, isolated from tree bark (Mangifera indica L.).</title>
        <authorList>
            <person name="Phuengjayaem S."/>
            <person name="Tanasupawat S."/>
        </authorList>
    </citation>
    <scope>NUCLEOTIDE SEQUENCE [LARGE SCALE GENOMIC DNA]</scope>
    <source>
        <strain evidence="16 17">CPB3-1</strain>
    </source>
</reference>
<dbReference type="EMBL" id="JAMAST010000019">
    <property type="protein sequence ID" value="MCL1632682.1"/>
    <property type="molecule type" value="Genomic_DNA"/>
</dbReference>
<feature type="domain" description="Methyl-accepting transducer" evidence="14">
    <location>
        <begin position="424"/>
        <end position="674"/>
    </location>
</feature>
<evidence type="ECO:0000256" key="3">
    <source>
        <dbReference type="ARBA" id="ARBA00022481"/>
    </source>
</evidence>
<evidence type="ECO:0000256" key="10">
    <source>
        <dbReference type="PROSITE-ProRule" id="PRU00284"/>
    </source>
</evidence>
<comment type="caution">
    <text evidence="16">The sequence shown here is derived from an EMBL/GenBank/DDBJ whole genome shotgun (WGS) entry which is preliminary data.</text>
</comment>
<feature type="transmembrane region" description="Helical" evidence="13">
    <location>
        <begin position="62"/>
        <end position="84"/>
    </location>
</feature>
<feature type="domain" description="HAMP" evidence="15">
    <location>
        <begin position="353"/>
        <end position="405"/>
    </location>
</feature>
<keyword evidence="4" id="KW-0145">Chemotaxis</keyword>
<keyword evidence="3" id="KW-0488">Methylation</keyword>